<dbReference type="AlphaFoldDB" id="A0A223P338"/>
<reference evidence="7 8" key="1">
    <citation type="submission" date="2017-08" db="EMBL/GenBank/DDBJ databases">
        <title>Complete genome sequence of Mucilaginibacter sp. strain BJC16-A31.</title>
        <authorList>
            <consortium name="Henan University of Science and Technology"/>
            <person name="You X."/>
        </authorList>
    </citation>
    <scope>NUCLEOTIDE SEQUENCE [LARGE SCALE GENOMIC DNA]</scope>
    <source>
        <strain evidence="7 8">BJC16-A31</strain>
    </source>
</reference>
<keyword evidence="4" id="KW-0472">Membrane</keyword>
<organism evidence="7 8">
    <name type="scientific">Mucilaginibacter xinganensis</name>
    <dbReference type="NCBI Taxonomy" id="1234841"/>
    <lineage>
        <taxon>Bacteria</taxon>
        <taxon>Pseudomonadati</taxon>
        <taxon>Bacteroidota</taxon>
        <taxon>Sphingobacteriia</taxon>
        <taxon>Sphingobacteriales</taxon>
        <taxon>Sphingobacteriaceae</taxon>
        <taxon>Mucilaginibacter</taxon>
    </lineage>
</organism>
<sequence>MCKNFLRLLIGCCFLLLNNRAFADVIINNAEGRVMIGRQISVLQINKELSLKDVLSSKDFKRCDKDVPNLGFSAFSTWIRFTVTNQTKYPDLLLDLAYPILDEVELFTPDSQNQYHGILMGEIKNFDTRKYKQPDYIFDLDIPYSTTKTYYLRIKSSEQLILPVSVNQKNDLWQFLSRENQLSGIFFGAVLIMFLYNLFIFFTVRDKSYIYYVIYVASVGLTQLGIKGFAFQYLWGNSPAFELKSVIVFACLGAIAATLFTRSFLLTRQRARRFDIVLIIVIILQAIALLITLAGKVQAGFQLMQLSTTLFAFSILIASAIVMLKGYRPAKYVFFSWSVLLIGAVIFALKDNGVLPYNTFTGYSMQAASVIEMALLSFGLADRINILKREKAESQAEALEIARENERIIREQNVMLELKVNERTAELSESNFELNKILTDLKQTQSQLVESEKMASLGQLTAGIAHEINNPINFVTSNIKPLNRDIEIMFEAFSVIENVSLSDATATDKQKQINDYKEELDFDYLTLEIRQLINGINEGATRTAEIVKSLRIFSRLDEDDLKKADINEGLESTMIIANNMLHNKIKIIKEYGILPKIECYAGKLNQVFLNIIANAVYAVHKKFGENEGGEITISTSHDDKNVYVKIADNGAGMDAQTQKRVFEPFFTTKDVGEGTGLGMSIAYNTIKKHNGIISVDSIEGKRTEFVLQIPINFAAVG</sequence>
<evidence type="ECO:0000256" key="4">
    <source>
        <dbReference type="SAM" id="Phobius"/>
    </source>
</evidence>
<dbReference type="Pfam" id="PF02518">
    <property type="entry name" value="HATPase_c"/>
    <property type="match status" value="1"/>
</dbReference>
<keyword evidence="7" id="KW-0808">Transferase</keyword>
<dbReference type="EMBL" id="CP022743">
    <property type="protein sequence ID" value="ASU36460.1"/>
    <property type="molecule type" value="Genomic_DNA"/>
</dbReference>
<feature type="signal peptide" evidence="5">
    <location>
        <begin position="1"/>
        <end position="23"/>
    </location>
</feature>
<dbReference type="InterPro" id="IPR004358">
    <property type="entry name" value="Sig_transdc_His_kin-like_C"/>
</dbReference>
<keyword evidence="4" id="KW-0812">Transmembrane</keyword>
<evidence type="ECO:0000313" key="8">
    <source>
        <dbReference type="Proteomes" id="UP000215002"/>
    </source>
</evidence>
<dbReference type="Gene3D" id="3.30.565.10">
    <property type="entry name" value="Histidine kinase-like ATPase, C-terminal domain"/>
    <property type="match status" value="1"/>
</dbReference>
<dbReference type="CDD" id="cd00082">
    <property type="entry name" value="HisKA"/>
    <property type="match status" value="1"/>
</dbReference>
<evidence type="ECO:0000256" key="5">
    <source>
        <dbReference type="SAM" id="SignalP"/>
    </source>
</evidence>
<dbReference type="EC" id="2.7.13.3" evidence="2"/>
<keyword evidence="8" id="KW-1185">Reference proteome</keyword>
<feature type="transmembrane region" description="Helical" evidence="4">
    <location>
        <begin position="303"/>
        <end position="324"/>
    </location>
</feature>
<dbReference type="InterPro" id="IPR011622">
    <property type="entry name" value="7TMR_DISM_rcpt_extracell_dom2"/>
</dbReference>
<dbReference type="InterPro" id="IPR036097">
    <property type="entry name" value="HisK_dim/P_sf"/>
</dbReference>
<proteinExistence type="predicted"/>
<dbReference type="PANTHER" id="PTHR43065">
    <property type="entry name" value="SENSOR HISTIDINE KINASE"/>
    <property type="match status" value="1"/>
</dbReference>
<keyword evidence="5" id="KW-0732">Signal</keyword>
<dbReference type="KEGG" id="muc:MuYL_4575"/>
<evidence type="ECO:0000259" key="6">
    <source>
        <dbReference type="PROSITE" id="PS50109"/>
    </source>
</evidence>
<dbReference type="Pfam" id="PF07696">
    <property type="entry name" value="7TMR-DISMED2"/>
    <property type="match status" value="1"/>
</dbReference>
<dbReference type="InterPro" id="IPR011623">
    <property type="entry name" value="7TMR_DISM_rcpt_extracell_dom1"/>
</dbReference>
<dbReference type="InterPro" id="IPR036890">
    <property type="entry name" value="HATPase_C_sf"/>
</dbReference>
<dbReference type="OrthoDB" id="9806995at2"/>
<keyword evidence="7" id="KW-0418">Kinase</keyword>
<name>A0A223P338_9SPHI</name>
<feature type="domain" description="Histidine kinase" evidence="6">
    <location>
        <begin position="463"/>
        <end position="713"/>
    </location>
</feature>
<dbReference type="SUPFAM" id="SSF55874">
    <property type="entry name" value="ATPase domain of HSP90 chaperone/DNA topoisomerase II/histidine kinase"/>
    <property type="match status" value="1"/>
</dbReference>
<dbReference type="SMART" id="SM00387">
    <property type="entry name" value="HATPase_c"/>
    <property type="match status" value="1"/>
</dbReference>
<dbReference type="RefSeq" id="WP_094572475.1">
    <property type="nucleotide sequence ID" value="NZ_CP022743.1"/>
</dbReference>
<dbReference type="InterPro" id="IPR005467">
    <property type="entry name" value="His_kinase_dom"/>
</dbReference>
<accession>A0A223P338</accession>
<feature type="transmembrane region" description="Helical" evidence="4">
    <location>
        <begin position="246"/>
        <end position="265"/>
    </location>
</feature>
<evidence type="ECO:0000256" key="1">
    <source>
        <dbReference type="ARBA" id="ARBA00000085"/>
    </source>
</evidence>
<dbReference type="Pfam" id="PF07695">
    <property type="entry name" value="7TMR-DISM_7TM"/>
    <property type="match status" value="1"/>
</dbReference>
<dbReference type="InterPro" id="IPR003661">
    <property type="entry name" value="HisK_dim/P_dom"/>
</dbReference>
<protein>
    <recommendedName>
        <fullName evidence="2">histidine kinase</fullName>
        <ecNumber evidence="2">2.7.13.3</ecNumber>
    </recommendedName>
</protein>
<dbReference type="SUPFAM" id="SSF47384">
    <property type="entry name" value="Homodimeric domain of signal transducing histidine kinase"/>
    <property type="match status" value="1"/>
</dbReference>
<dbReference type="GO" id="GO:0000155">
    <property type="term" value="F:phosphorelay sensor kinase activity"/>
    <property type="evidence" value="ECO:0007669"/>
    <property type="project" value="InterPro"/>
</dbReference>
<feature type="transmembrane region" description="Helical" evidence="4">
    <location>
        <begin position="182"/>
        <end position="202"/>
    </location>
</feature>
<keyword evidence="4" id="KW-1133">Transmembrane helix</keyword>
<feature type="transmembrane region" description="Helical" evidence="4">
    <location>
        <begin position="331"/>
        <end position="349"/>
    </location>
</feature>
<feature type="transmembrane region" description="Helical" evidence="4">
    <location>
        <begin position="277"/>
        <end position="297"/>
    </location>
</feature>
<dbReference type="InterPro" id="IPR003594">
    <property type="entry name" value="HATPase_dom"/>
</dbReference>
<dbReference type="Gene3D" id="2.60.40.2380">
    <property type="match status" value="1"/>
</dbReference>
<dbReference type="PRINTS" id="PR00344">
    <property type="entry name" value="BCTRLSENSOR"/>
</dbReference>
<dbReference type="PANTHER" id="PTHR43065:SF50">
    <property type="entry name" value="HISTIDINE KINASE"/>
    <property type="match status" value="1"/>
</dbReference>
<dbReference type="Proteomes" id="UP000215002">
    <property type="component" value="Chromosome"/>
</dbReference>
<comment type="catalytic activity">
    <reaction evidence="1">
        <text>ATP + protein L-histidine = ADP + protein N-phospho-L-histidine.</text>
        <dbReference type="EC" id="2.7.13.3"/>
    </reaction>
</comment>
<evidence type="ECO:0000313" key="7">
    <source>
        <dbReference type="EMBL" id="ASU36460.1"/>
    </source>
</evidence>
<keyword evidence="3" id="KW-0597">Phosphoprotein</keyword>
<feature type="transmembrane region" description="Helical" evidence="4">
    <location>
        <begin position="209"/>
        <end position="226"/>
    </location>
</feature>
<feature type="transmembrane region" description="Helical" evidence="4">
    <location>
        <begin position="361"/>
        <end position="381"/>
    </location>
</feature>
<gene>
    <name evidence="7" type="ORF">MuYL_4575</name>
</gene>
<evidence type="ECO:0000256" key="2">
    <source>
        <dbReference type="ARBA" id="ARBA00012438"/>
    </source>
</evidence>
<evidence type="ECO:0000256" key="3">
    <source>
        <dbReference type="ARBA" id="ARBA00022553"/>
    </source>
</evidence>
<dbReference type="Gene3D" id="1.10.287.130">
    <property type="match status" value="1"/>
</dbReference>
<feature type="chain" id="PRO_5012736588" description="histidine kinase" evidence="5">
    <location>
        <begin position="24"/>
        <end position="717"/>
    </location>
</feature>
<dbReference type="PROSITE" id="PS50109">
    <property type="entry name" value="HIS_KIN"/>
    <property type="match status" value="1"/>
</dbReference>